<dbReference type="PANTHER" id="PTHR43649">
    <property type="entry name" value="ARABINOSE-BINDING PROTEIN-RELATED"/>
    <property type="match status" value="1"/>
</dbReference>
<dbReference type="PROSITE" id="PS51257">
    <property type="entry name" value="PROKAR_LIPOPROTEIN"/>
    <property type="match status" value="1"/>
</dbReference>
<dbReference type="EMBL" id="LT629799">
    <property type="protein sequence ID" value="SDU82129.1"/>
    <property type="molecule type" value="Genomic_DNA"/>
</dbReference>
<protein>
    <submittedName>
        <fullName evidence="2">Carbohydrate ABC transporter substrate-binding protein, CUT1 family</fullName>
    </submittedName>
</protein>
<evidence type="ECO:0000256" key="1">
    <source>
        <dbReference type="SAM" id="SignalP"/>
    </source>
</evidence>
<keyword evidence="3" id="KW-1185">Reference proteome</keyword>
<gene>
    <name evidence="2" type="ORF">SAMN04488544_0493</name>
</gene>
<proteinExistence type="predicted"/>
<dbReference type="OrthoDB" id="9770625at2"/>
<dbReference type="RefSeq" id="WP_091073107.1">
    <property type="nucleotide sequence ID" value="NZ_LT629799.1"/>
</dbReference>
<dbReference type="Pfam" id="PF01547">
    <property type="entry name" value="SBP_bac_1"/>
    <property type="match status" value="1"/>
</dbReference>
<dbReference type="PANTHER" id="PTHR43649:SF12">
    <property type="entry name" value="DIACETYLCHITOBIOSE BINDING PROTEIN DASA"/>
    <property type="match status" value="1"/>
</dbReference>
<organism evidence="2 3">
    <name type="scientific">Microlunatus sagamiharensis</name>
    <dbReference type="NCBI Taxonomy" id="546874"/>
    <lineage>
        <taxon>Bacteria</taxon>
        <taxon>Bacillati</taxon>
        <taxon>Actinomycetota</taxon>
        <taxon>Actinomycetes</taxon>
        <taxon>Propionibacteriales</taxon>
        <taxon>Propionibacteriaceae</taxon>
        <taxon>Microlunatus</taxon>
    </lineage>
</organism>
<evidence type="ECO:0000313" key="3">
    <source>
        <dbReference type="Proteomes" id="UP000198825"/>
    </source>
</evidence>
<dbReference type="STRING" id="546874.SAMN04488544_0493"/>
<accession>A0A1H2LMI1</accession>
<keyword evidence="1" id="KW-0732">Signal</keyword>
<dbReference type="SUPFAM" id="SSF53850">
    <property type="entry name" value="Periplasmic binding protein-like II"/>
    <property type="match status" value="1"/>
</dbReference>
<dbReference type="InterPro" id="IPR050490">
    <property type="entry name" value="Bact_solute-bd_prot1"/>
</dbReference>
<feature type="chain" id="PRO_5038749322" evidence="1">
    <location>
        <begin position="22"/>
        <end position="458"/>
    </location>
</feature>
<sequence>MRLTSKLVAAVGLSTVLAATAACSGAGGAGGVGGSGGGGGDNSINVLMVNNPQMLALQKHIGEFTKQTGITVNFTVKPENDMRNQAAQEFANQSGQFDVATLSNFEVPIYSKNGWLTPLSDIPAYKSDTTFDQADIFPSMTKSLTGPDGKLYGEPFYGESSFLMYRKDIAEKVGVKFSETPTWDEVAAAAAKMDGAESGMKGICLRGLPGWGEVFAPLTTVVNTFGGTWFDKDWNAQVNAQPFKDATTFYTDLVKAHGESGAAQAGFAECLTATTQSKVAMWYDATSAAGSLEAPDSPVKGKMGYVQAPVKETKASGWLYAWSWMIEKKSTKADNAWKFISWASGKDYENLVGQQDGWATVPAGKRESTYANADYIKAAGAFAEPTKTAIESADPTNPGVQPRPTVGIQFVDIPEFTDFATKISQDISGVIAGKTTVDDALNNGQKLAQAAGDKYKNK</sequence>
<dbReference type="AlphaFoldDB" id="A0A1H2LMI1"/>
<dbReference type="Gene3D" id="3.40.190.10">
    <property type="entry name" value="Periplasmic binding protein-like II"/>
    <property type="match status" value="2"/>
</dbReference>
<dbReference type="Proteomes" id="UP000198825">
    <property type="component" value="Chromosome I"/>
</dbReference>
<dbReference type="InterPro" id="IPR006059">
    <property type="entry name" value="SBP"/>
</dbReference>
<feature type="signal peptide" evidence="1">
    <location>
        <begin position="1"/>
        <end position="21"/>
    </location>
</feature>
<name>A0A1H2LMI1_9ACTN</name>
<reference evidence="3" key="1">
    <citation type="submission" date="2016-10" db="EMBL/GenBank/DDBJ databases">
        <authorList>
            <person name="Varghese N."/>
            <person name="Submissions S."/>
        </authorList>
    </citation>
    <scope>NUCLEOTIDE SEQUENCE [LARGE SCALE GENOMIC DNA]</scope>
    <source>
        <strain evidence="3">DSM 21743</strain>
    </source>
</reference>
<evidence type="ECO:0000313" key="2">
    <source>
        <dbReference type="EMBL" id="SDU82129.1"/>
    </source>
</evidence>